<accession>A0AAE8MKA6</accession>
<protein>
    <recommendedName>
        <fullName evidence="1">Heterokaryon incompatibility domain-containing protein</fullName>
    </recommendedName>
</protein>
<dbReference type="EMBL" id="ONZP01000602">
    <property type="protein sequence ID" value="SPJ88048.1"/>
    <property type="molecule type" value="Genomic_DNA"/>
</dbReference>
<dbReference type="InterPro" id="IPR010730">
    <property type="entry name" value="HET"/>
</dbReference>
<organism evidence="2 3">
    <name type="scientific">Fusarium torulosum</name>
    <dbReference type="NCBI Taxonomy" id="33205"/>
    <lineage>
        <taxon>Eukaryota</taxon>
        <taxon>Fungi</taxon>
        <taxon>Dikarya</taxon>
        <taxon>Ascomycota</taxon>
        <taxon>Pezizomycotina</taxon>
        <taxon>Sordariomycetes</taxon>
        <taxon>Hypocreomycetidae</taxon>
        <taxon>Hypocreales</taxon>
        <taxon>Nectriaceae</taxon>
        <taxon>Fusarium</taxon>
    </lineage>
</organism>
<reference evidence="2" key="1">
    <citation type="submission" date="2018-03" db="EMBL/GenBank/DDBJ databases">
        <authorList>
            <person name="Guldener U."/>
        </authorList>
    </citation>
    <scope>NUCLEOTIDE SEQUENCE</scope>
</reference>
<evidence type="ECO:0000313" key="2">
    <source>
        <dbReference type="EMBL" id="SPJ88048.1"/>
    </source>
</evidence>
<gene>
    <name evidence="2" type="ORF">FTOL_12517</name>
</gene>
<feature type="domain" description="Heterokaryon incompatibility" evidence="1">
    <location>
        <begin position="155"/>
        <end position="320"/>
    </location>
</feature>
<keyword evidence="3" id="KW-1185">Reference proteome</keyword>
<name>A0AAE8MKA6_9HYPO</name>
<dbReference type="PANTHER" id="PTHR33112">
    <property type="entry name" value="DOMAIN PROTEIN, PUTATIVE-RELATED"/>
    <property type="match status" value="1"/>
</dbReference>
<evidence type="ECO:0000313" key="3">
    <source>
        <dbReference type="Proteomes" id="UP001187734"/>
    </source>
</evidence>
<dbReference type="PANTHER" id="PTHR33112:SF12">
    <property type="entry name" value="HETEROKARYON INCOMPATIBILITY DOMAIN-CONTAINING PROTEIN"/>
    <property type="match status" value="1"/>
</dbReference>
<dbReference type="Pfam" id="PF06985">
    <property type="entry name" value="HET"/>
    <property type="match status" value="1"/>
</dbReference>
<proteinExistence type="predicted"/>
<dbReference type="AlphaFoldDB" id="A0AAE8MKA6"/>
<comment type="caution">
    <text evidence="2">The sequence shown here is derived from an EMBL/GenBank/DDBJ whole genome shotgun (WGS) entry which is preliminary data.</text>
</comment>
<evidence type="ECO:0000259" key="1">
    <source>
        <dbReference type="Pfam" id="PF06985"/>
    </source>
</evidence>
<dbReference type="Proteomes" id="UP001187734">
    <property type="component" value="Unassembled WGS sequence"/>
</dbReference>
<sequence>MSNSITVWVKTTLWAHYGDRSNEDHYAPMGRGNLAYFRYRPSLGTDWTPDTRQRSSYGSPRYTLCELDGVKHAEDFKYFTTDFDQDIRQVLSRRRIPPLVDRELLKTWIQECQTNHKHCMAAQNNQQVQLRSTGRFRVIDVETMCLFVPSEDISYIAVSYVWGGILHSKTNSEPVEWIDGLFYRATPKGSTQPTSPELHNRLHFQKLPLTIQDSIRLVKLLGWRYLWIDLLCIRQNDAADKQALVNKMHLIYEEASFTIVAAGGQDANKPLAGLFSPRSPEPVAELVLRNESITIASARPALPDLLAQTTWAKRGWTFQEDVLSRCCLYFTETEVFYSCRHHLLEYHLPCDQYTGFGYGRFSEWRESLFLETRIFKTAYQDASRWNDGWTRFGNSSGSLRSKASVLGSHGVAGYCAELDYESAVWDPEEIFLRKAPGGHDRIPVQRIPANKAKQLFEEYASFVTEYSKRDLSYSSDAVAAMMGILTKFNDSSAKPVTIEAHGILSDQLEKGLLWMPLNDTSLQRRNGFPSWSWAGWSGSVAYEIAHDQM</sequence>